<sequence>MSQLVRATDESMLSSFPTGYLYLAIESAPHGNLLDFLRKSRVLETDPAFAIANSTASKLSSQQLLHFTADMARGMDYLSQKQFIHRDLAARNILVGENYIAKIADFGLSQGQEVYVKRTMGRLPVRWMVIESLNYSVYTTNSDVGIFIAHGPEDFQWRSPTGRQCDFCGRRSGFVVASARQLFVHRGTPYCGMTCAELYEKLPQGYRLEKPLNCDDEV</sequence>
<comment type="caution">
    <text evidence="8">The sequence shown here is derived from an EMBL/GenBank/DDBJ whole genome shotgun (WGS) entry which is preliminary data.</text>
</comment>
<keyword evidence="3" id="KW-0547">Nucleotide-binding</keyword>
<evidence type="ECO:0000256" key="6">
    <source>
        <dbReference type="ARBA" id="ARBA00023170"/>
    </source>
</evidence>
<protein>
    <recommendedName>
        <fullName evidence="7">Protein kinase domain-containing protein</fullName>
    </recommendedName>
</protein>
<keyword evidence="4" id="KW-0418">Kinase</keyword>
<dbReference type="SUPFAM" id="SSF56112">
    <property type="entry name" value="Protein kinase-like (PK-like)"/>
    <property type="match status" value="1"/>
</dbReference>
<evidence type="ECO:0000256" key="3">
    <source>
        <dbReference type="ARBA" id="ARBA00022741"/>
    </source>
</evidence>
<dbReference type="InterPro" id="IPR011009">
    <property type="entry name" value="Kinase-like_dom_sf"/>
</dbReference>
<dbReference type="Pfam" id="PF07714">
    <property type="entry name" value="PK_Tyr_Ser-Thr"/>
    <property type="match status" value="1"/>
</dbReference>
<dbReference type="InterPro" id="IPR000719">
    <property type="entry name" value="Prot_kinase_dom"/>
</dbReference>
<keyword evidence="6" id="KW-0675">Receptor</keyword>
<dbReference type="PRINTS" id="PR00109">
    <property type="entry name" value="TYRKINASE"/>
</dbReference>
<keyword evidence="2" id="KW-0808">Transferase</keyword>
<evidence type="ECO:0000256" key="1">
    <source>
        <dbReference type="ARBA" id="ARBA00022553"/>
    </source>
</evidence>
<dbReference type="PROSITE" id="PS50011">
    <property type="entry name" value="PROTEIN_KINASE_DOM"/>
    <property type="match status" value="1"/>
</dbReference>
<dbReference type="PANTHER" id="PTHR24416:SF125">
    <property type="entry name" value="ANGIOPOIETIN-1 RECEPTOR"/>
    <property type="match status" value="1"/>
</dbReference>
<dbReference type="InterPro" id="IPR050122">
    <property type="entry name" value="RTK"/>
</dbReference>
<proteinExistence type="predicted"/>
<dbReference type="Proteomes" id="UP001266305">
    <property type="component" value="Unassembled WGS sequence"/>
</dbReference>
<accession>A0ABQ9WE98</accession>
<keyword evidence="1" id="KW-0597">Phosphoprotein</keyword>
<reference evidence="8 9" key="1">
    <citation type="submission" date="2023-05" db="EMBL/GenBank/DDBJ databases">
        <title>B98-5 Cell Line De Novo Hybrid Assembly: An Optical Mapping Approach.</title>
        <authorList>
            <person name="Kananen K."/>
            <person name="Auerbach J.A."/>
            <person name="Kautto E."/>
            <person name="Blachly J.S."/>
        </authorList>
    </citation>
    <scope>NUCLEOTIDE SEQUENCE [LARGE SCALE GENOMIC DNA]</scope>
    <source>
        <strain evidence="8">B95-8</strain>
        <tissue evidence="8">Cell line</tissue>
    </source>
</reference>
<dbReference type="PROSITE" id="PS00109">
    <property type="entry name" value="PROTEIN_KINASE_TYR"/>
    <property type="match status" value="1"/>
</dbReference>
<keyword evidence="5" id="KW-0067">ATP-binding</keyword>
<evidence type="ECO:0000256" key="5">
    <source>
        <dbReference type="ARBA" id="ARBA00022840"/>
    </source>
</evidence>
<evidence type="ECO:0000313" key="9">
    <source>
        <dbReference type="Proteomes" id="UP001266305"/>
    </source>
</evidence>
<keyword evidence="9" id="KW-1185">Reference proteome</keyword>
<dbReference type="InterPro" id="IPR001245">
    <property type="entry name" value="Ser-Thr/Tyr_kinase_cat_dom"/>
</dbReference>
<feature type="domain" description="Protein kinase" evidence="7">
    <location>
        <begin position="1"/>
        <end position="218"/>
    </location>
</feature>
<dbReference type="PANTHER" id="PTHR24416">
    <property type="entry name" value="TYROSINE-PROTEIN KINASE RECEPTOR"/>
    <property type="match status" value="1"/>
</dbReference>
<evidence type="ECO:0000259" key="7">
    <source>
        <dbReference type="PROSITE" id="PS50011"/>
    </source>
</evidence>
<evidence type="ECO:0000256" key="4">
    <source>
        <dbReference type="ARBA" id="ARBA00022777"/>
    </source>
</evidence>
<dbReference type="EMBL" id="JASSZA010000001">
    <property type="protein sequence ID" value="KAK2119983.1"/>
    <property type="molecule type" value="Genomic_DNA"/>
</dbReference>
<gene>
    <name evidence="8" type="ORF">P7K49_001369</name>
</gene>
<dbReference type="InterPro" id="IPR020635">
    <property type="entry name" value="Tyr_kinase_cat_dom"/>
</dbReference>
<organism evidence="8 9">
    <name type="scientific">Saguinus oedipus</name>
    <name type="common">Cotton-top tamarin</name>
    <name type="synonym">Oedipomidas oedipus</name>
    <dbReference type="NCBI Taxonomy" id="9490"/>
    <lineage>
        <taxon>Eukaryota</taxon>
        <taxon>Metazoa</taxon>
        <taxon>Chordata</taxon>
        <taxon>Craniata</taxon>
        <taxon>Vertebrata</taxon>
        <taxon>Euteleostomi</taxon>
        <taxon>Mammalia</taxon>
        <taxon>Eutheria</taxon>
        <taxon>Euarchontoglires</taxon>
        <taxon>Primates</taxon>
        <taxon>Haplorrhini</taxon>
        <taxon>Platyrrhini</taxon>
        <taxon>Cebidae</taxon>
        <taxon>Callitrichinae</taxon>
        <taxon>Saguinus</taxon>
    </lineage>
</organism>
<name>A0ABQ9WE98_SAGOE</name>
<dbReference type="InterPro" id="IPR008266">
    <property type="entry name" value="Tyr_kinase_AS"/>
</dbReference>
<evidence type="ECO:0000313" key="8">
    <source>
        <dbReference type="EMBL" id="KAK2119983.1"/>
    </source>
</evidence>
<evidence type="ECO:0000256" key="2">
    <source>
        <dbReference type="ARBA" id="ARBA00022679"/>
    </source>
</evidence>
<dbReference type="Gene3D" id="1.10.510.10">
    <property type="entry name" value="Transferase(Phosphotransferase) domain 1"/>
    <property type="match status" value="1"/>
</dbReference>
<dbReference type="SMART" id="SM00219">
    <property type="entry name" value="TyrKc"/>
    <property type="match status" value="1"/>
</dbReference>